<name>A0A5P3VPV7_9BURK</name>
<evidence type="ECO:0000313" key="2">
    <source>
        <dbReference type="EMBL" id="QEZ48008.1"/>
    </source>
</evidence>
<dbReference type="RefSeq" id="WP_151072638.1">
    <property type="nucleotide sequence ID" value="NZ_CP032519.1"/>
</dbReference>
<evidence type="ECO:0000313" key="3">
    <source>
        <dbReference type="Proteomes" id="UP000325743"/>
    </source>
</evidence>
<dbReference type="Proteomes" id="UP000325743">
    <property type="component" value="Chromosome 2"/>
</dbReference>
<gene>
    <name evidence="2" type="ORF">D2917_28470</name>
</gene>
<evidence type="ECO:0008006" key="4">
    <source>
        <dbReference type="Google" id="ProtNLM"/>
    </source>
</evidence>
<feature type="chain" id="PRO_5024876931" description="Lipoprotein" evidence="1">
    <location>
        <begin position="20"/>
        <end position="122"/>
    </location>
</feature>
<proteinExistence type="predicted"/>
<protein>
    <recommendedName>
        <fullName evidence="4">Lipoprotein</fullName>
    </recommendedName>
</protein>
<sequence>MRKTIIALALALTSTAAFAVHTCDTMPSKKDRINYWSDLIGSSMQEADEYLFAAQKSRKVPASVKQKVEARRKAITSNADRQCKKDDLGYPENACYIEQIQNFKDFTYKETSKYGVPDMRLN</sequence>
<accession>A0A5P3VPV7</accession>
<evidence type="ECO:0000256" key="1">
    <source>
        <dbReference type="SAM" id="SignalP"/>
    </source>
</evidence>
<dbReference type="EMBL" id="CP032519">
    <property type="protein sequence ID" value="QEZ48008.1"/>
    <property type="molecule type" value="Genomic_DNA"/>
</dbReference>
<dbReference type="AlphaFoldDB" id="A0A5P3VPV7"/>
<reference evidence="2 3" key="1">
    <citation type="submission" date="2018-09" db="EMBL/GenBank/DDBJ databases">
        <title>Complete genome sequence of Cupriavidus oxalaticus T2, a bacterium capable of phenol tolerance and degradation.</title>
        <authorList>
            <person name="Yan J."/>
        </authorList>
    </citation>
    <scope>NUCLEOTIDE SEQUENCE [LARGE SCALE GENOMIC DNA]</scope>
    <source>
        <strain evidence="2 3">T2</strain>
    </source>
</reference>
<keyword evidence="1" id="KW-0732">Signal</keyword>
<feature type="signal peptide" evidence="1">
    <location>
        <begin position="1"/>
        <end position="19"/>
    </location>
</feature>
<organism evidence="2 3">
    <name type="scientific">Cupriavidus oxalaticus</name>
    <dbReference type="NCBI Taxonomy" id="96344"/>
    <lineage>
        <taxon>Bacteria</taxon>
        <taxon>Pseudomonadati</taxon>
        <taxon>Pseudomonadota</taxon>
        <taxon>Betaproteobacteria</taxon>
        <taxon>Burkholderiales</taxon>
        <taxon>Burkholderiaceae</taxon>
        <taxon>Cupriavidus</taxon>
    </lineage>
</organism>